<proteinExistence type="predicted"/>
<dbReference type="SUPFAM" id="SSF52047">
    <property type="entry name" value="RNI-like"/>
    <property type="match status" value="1"/>
</dbReference>
<dbReference type="Gene3D" id="3.80.10.10">
    <property type="entry name" value="Ribonuclease Inhibitor"/>
    <property type="match status" value="1"/>
</dbReference>
<comment type="caution">
    <text evidence="1">The sequence shown here is derived from an EMBL/GenBank/DDBJ whole genome shotgun (WGS) entry which is preliminary data.</text>
</comment>
<dbReference type="InterPro" id="IPR032675">
    <property type="entry name" value="LRR_dom_sf"/>
</dbReference>
<protein>
    <recommendedName>
        <fullName evidence="3">F-box domain-containing protein</fullName>
    </recommendedName>
</protein>
<evidence type="ECO:0000313" key="2">
    <source>
        <dbReference type="Proteomes" id="UP000613177"/>
    </source>
</evidence>
<reference evidence="1" key="1">
    <citation type="submission" date="2021-01" db="EMBL/GenBank/DDBJ databases">
        <title>Metabolic potential, ecology and presence of endohyphal bacteria is reflected in genomic diversity of Mucoromycotina.</title>
        <authorList>
            <person name="Muszewska A."/>
            <person name="Okrasinska A."/>
            <person name="Steczkiewicz K."/>
            <person name="Drgas O."/>
            <person name="Orlowska M."/>
            <person name="Perlinska-Lenart U."/>
            <person name="Aleksandrzak-Piekarczyk T."/>
            <person name="Szatraj K."/>
            <person name="Zielenkiewicz U."/>
            <person name="Pilsyk S."/>
            <person name="Malc E."/>
            <person name="Mieczkowski P."/>
            <person name="Kruszewska J.S."/>
            <person name="Biernat P."/>
            <person name="Pawlowska J."/>
        </authorList>
    </citation>
    <scope>NUCLEOTIDE SEQUENCE</scope>
    <source>
        <strain evidence="1">WA0000018081</strain>
    </source>
</reference>
<dbReference type="AlphaFoldDB" id="A0A8H7SI96"/>
<accession>A0A8H7SI96</accession>
<dbReference type="InterPro" id="IPR036047">
    <property type="entry name" value="F-box-like_dom_sf"/>
</dbReference>
<organism evidence="1 2">
    <name type="scientific">Thamnidium elegans</name>
    <dbReference type="NCBI Taxonomy" id="101142"/>
    <lineage>
        <taxon>Eukaryota</taxon>
        <taxon>Fungi</taxon>
        <taxon>Fungi incertae sedis</taxon>
        <taxon>Mucoromycota</taxon>
        <taxon>Mucoromycotina</taxon>
        <taxon>Mucoromycetes</taxon>
        <taxon>Mucorales</taxon>
        <taxon>Mucorineae</taxon>
        <taxon>Mucoraceae</taxon>
        <taxon>Thamnidium</taxon>
    </lineage>
</organism>
<dbReference type="SUPFAM" id="SSF81383">
    <property type="entry name" value="F-box domain"/>
    <property type="match status" value="1"/>
</dbReference>
<name>A0A8H7SI96_9FUNG</name>
<dbReference type="EMBL" id="JAEPRE010000233">
    <property type="protein sequence ID" value="KAG2229939.1"/>
    <property type="molecule type" value="Genomic_DNA"/>
</dbReference>
<keyword evidence="2" id="KW-1185">Reference proteome</keyword>
<evidence type="ECO:0008006" key="3">
    <source>
        <dbReference type="Google" id="ProtNLM"/>
    </source>
</evidence>
<sequence length="672" mass="78879">MLFHQLPFDVREIIFLYVRTLDKRSLKKCTTVCRAWYQDIVPISRKIFTLTGYPHEFLSILANQTEERNFSGCVKTLQALDDINYSGVDMLNQILHYFPSLRILDLSRSDYNFAYLQYITDRDTDTNITNLEKILVGDFFIDQAQYKAYFDCVYSLRHTLPYLELSNLNHEVRNSKKALCFIKEFTNLTELSIKNLEHAAADEEFSMFSVLESIPKITQFSIENDFEEDLTQSKPTLDLIYSNLKEVVFRIPSFNDSHMKYILSHFPKQLKKFDLTITKVKAEDWIQKNDQAIIQAFIAYLAEVDDVCFSIERFAERMTEIDTIQSIFTTLSLKEYWPFIFDIVGRDPQLSSHISIRLEESNNVCFENISNISIKRNKKQVQLNYILNLTSLLQQNPDGITQSIDNFIPLPLQRHNTCLDKSTIESIEIISRPPFSLEHVIPVKDCIQLLKSTLQEYAKLSYLHLGQYCRYSEQYCLKFGSKLEDIEHGGPYDEKTYHDTEPFTVGRKRYNSLKSSTIENLTFTLIKTSSLNDFKLNAITALFPNIKYLKIHTSIMKWERDFTTIFNLGHLHSMKKFVLDMNFLKTELQRGVIVRVEYEKQKTTRWYRWSKPSKVKRQFKPNMFELYNETGIMFGAEKIDSATTKVLIIKCFDVNEITLLFDYRVVGKLMYP</sequence>
<evidence type="ECO:0000313" key="1">
    <source>
        <dbReference type="EMBL" id="KAG2229939.1"/>
    </source>
</evidence>
<dbReference type="Proteomes" id="UP000613177">
    <property type="component" value="Unassembled WGS sequence"/>
</dbReference>
<gene>
    <name evidence="1" type="ORF">INT48_001205</name>
</gene>